<dbReference type="InterPro" id="IPR010259">
    <property type="entry name" value="S8pro/Inhibitor_I9"/>
</dbReference>
<feature type="domain" description="Inhibitor I9" evidence="1">
    <location>
        <begin position="226"/>
        <end position="270"/>
    </location>
</feature>
<gene>
    <name evidence="2" type="ORF">E3N88_19991</name>
</gene>
<evidence type="ECO:0000313" key="2">
    <source>
        <dbReference type="EMBL" id="KAD4887919.1"/>
    </source>
</evidence>
<sequence>MNITTRNDVVELVFLFLSDQVRVLDFCFRLFYSESLLLPRLKPQKEKVKKKNIHVLEMGIAGLELVKVQDETGYVIVIGTRMLDMSMVIRVGTCGWHVAELLGETTASLIQVLVFFPTASPIQFGDIHTHLLPRLLALDIDSGWPPSSFVDDDDTRISGKGVELIKGDTVIKEPTHMDEPRYQTFQIAFHLVSTFERKEPHGIVLHQVKPAFIFLTNGFKFDLHDNKEKRKALRSLSKDKAKIAIFYSYTKHINGFAAMLEDHEAAQIADPQVHGSPFERIDMYLKVLDVLLMRIRFNILISWHFNFQDCDIQYHLSYCYKTEHCKDMLSFHAKDIDL</sequence>
<dbReference type="InterPro" id="IPR037045">
    <property type="entry name" value="S8pro/Inhibitor_I9_sf"/>
</dbReference>
<evidence type="ECO:0000259" key="1">
    <source>
        <dbReference type="Pfam" id="PF05922"/>
    </source>
</evidence>
<name>A0A5N6NGZ5_9ASTR</name>
<accession>A0A5N6NGZ5</accession>
<proteinExistence type="predicted"/>
<keyword evidence="3" id="KW-1185">Reference proteome</keyword>
<comment type="caution">
    <text evidence="2">The sequence shown here is derived from an EMBL/GenBank/DDBJ whole genome shotgun (WGS) entry which is preliminary data.</text>
</comment>
<reference evidence="2 3" key="1">
    <citation type="submission" date="2019-05" db="EMBL/GenBank/DDBJ databases">
        <title>Mikania micrantha, genome provides insights into the molecular mechanism of rapid growth.</title>
        <authorList>
            <person name="Liu B."/>
        </authorList>
    </citation>
    <scope>NUCLEOTIDE SEQUENCE [LARGE SCALE GENOMIC DNA]</scope>
    <source>
        <strain evidence="2">NLD-2019</strain>
        <tissue evidence="2">Leaf</tissue>
    </source>
</reference>
<dbReference type="AlphaFoldDB" id="A0A5N6NGZ5"/>
<organism evidence="2 3">
    <name type="scientific">Mikania micrantha</name>
    <name type="common">bitter vine</name>
    <dbReference type="NCBI Taxonomy" id="192012"/>
    <lineage>
        <taxon>Eukaryota</taxon>
        <taxon>Viridiplantae</taxon>
        <taxon>Streptophyta</taxon>
        <taxon>Embryophyta</taxon>
        <taxon>Tracheophyta</taxon>
        <taxon>Spermatophyta</taxon>
        <taxon>Magnoliopsida</taxon>
        <taxon>eudicotyledons</taxon>
        <taxon>Gunneridae</taxon>
        <taxon>Pentapetalae</taxon>
        <taxon>asterids</taxon>
        <taxon>campanulids</taxon>
        <taxon>Asterales</taxon>
        <taxon>Asteraceae</taxon>
        <taxon>Asteroideae</taxon>
        <taxon>Heliantheae alliance</taxon>
        <taxon>Eupatorieae</taxon>
        <taxon>Mikania</taxon>
    </lineage>
</organism>
<evidence type="ECO:0000313" key="3">
    <source>
        <dbReference type="Proteomes" id="UP000326396"/>
    </source>
</evidence>
<dbReference type="EMBL" id="SZYD01000011">
    <property type="protein sequence ID" value="KAD4887919.1"/>
    <property type="molecule type" value="Genomic_DNA"/>
</dbReference>
<dbReference type="OrthoDB" id="2014869at2759"/>
<protein>
    <recommendedName>
        <fullName evidence="1">Inhibitor I9 domain-containing protein</fullName>
    </recommendedName>
</protein>
<dbReference type="Gene3D" id="3.30.70.80">
    <property type="entry name" value="Peptidase S8 propeptide/proteinase inhibitor I9"/>
    <property type="match status" value="1"/>
</dbReference>
<dbReference type="Proteomes" id="UP000326396">
    <property type="component" value="Linkage Group LG19"/>
</dbReference>
<dbReference type="Pfam" id="PF05922">
    <property type="entry name" value="Inhibitor_I9"/>
    <property type="match status" value="1"/>
</dbReference>